<dbReference type="GO" id="GO:0016539">
    <property type="term" value="P:intein-mediated protein splicing"/>
    <property type="evidence" value="ECO:0007669"/>
    <property type="project" value="InterPro"/>
</dbReference>
<accession>A0A4Z0H690</accession>
<evidence type="ECO:0000313" key="2">
    <source>
        <dbReference type="EMBL" id="TGB04625.1"/>
    </source>
</evidence>
<protein>
    <submittedName>
        <fullName evidence="2">Endonuclease</fullName>
    </submittedName>
</protein>
<gene>
    <name evidence="2" type="ORF">E4663_06450</name>
</gene>
<keyword evidence="3" id="KW-1185">Reference proteome</keyword>
<dbReference type="PROSITE" id="PS50819">
    <property type="entry name" value="INTEIN_ENDONUCLEASE"/>
    <property type="match status" value="1"/>
</dbReference>
<feature type="domain" description="DOD-type homing endonuclease" evidence="1">
    <location>
        <begin position="78"/>
        <end position="207"/>
    </location>
</feature>
<dbReference type="Proteomes" id="UP000297982">
    <property type="component" value="Unassembled WGS sequence"/>
</dbReference>
<dbReference type="InterPro" id="IPR006142">
    <property type="entry name" value="INTEIN"/>
</dbReference>
<dbReference type="Gene3D" id="1.10.10.60">
    <property type="entry name" value="Homeodomain-like"/>
    <property type="match status" value="1"/>
</dbReference>
<comment type="caution">
    <text evidence="2">The sequence shown here is derived from an EMBL/GenBank/DDBJ whole genome shotgun (WGS) entry which is preliminary data.</text>
</comment>
<dbReference type="InterPro" id="IPR027434">
    <property type="entry name" value="Homing_endonucl"/>
</dbReference>
<name>A0A4Z0H690_9BACI</name>
<evidence type="ECO:0000259" key="1">
    <source>
        <dbReference type="PROSITE" id="PS50819"/>
    </source>
</evidence>
<keyword evidence="2" id="KW-0378">Hydrolase</keyword>
<dbReference type="EMBL" id="SRJC01000001">
    <property type="protein sequence ID" value="TGB04625.1"/>
    <property type="molecule type" value="Genomic_DNA"/>
</dbReference>
<dbReference type="STRING" id="192814.GCA_900166575_01693"/>
<dbReference type="AlphaFoldDB" id="A0A4Z0H690"/>
<dbReference type="InterPro" id="IPR004860">
    <property type="entry name" value="LAGLIDADG_dom"/>
</dbReference>
<dbReference type="Gene3D" id="3.10.28.10">
    <property type="entry name" value="Homing endonucleases"/>
    <property type="match status" value="1"/>
</dbReference>
<evidence type="ECO:0000313" key="3">
    <source>
        <dbReference type="Proteomes" id="UP000297982"/>
    </source>
</evidence>
<dbReference type="GO" id="GO:0004519">
    <property type="term" value="F:endonuclease activity"/>
    <property type="evidence" value="ECO:0007669"/>
    <property type="project" value="UniProtKB-KW"/>
</dbReference>
<keyword evidence="2" id="KW-0255">Endonuclease</keyword>
<dbReference type="Pfam" id="PF14528">
    <property type="entry name" value="LAGLIDADG_3"/>
    <property type="match status" value="2"/>
</dbReference>
<dbReference type="SUPFAM" id="SSF55608">
    <property type="entry name" value="Homing endonucleases"/>
    <property type="match status" value="2"/>
</dbReference>
<reference evidence="2 3" key="1">
    <citation type="journal article" date="2003" name="Int. J. Syst. Evol. Microbiol.">
        <title>Halobacillus salinus sp. nov., isolated from a salt lake on the coast of the East Sea in Korea.</title>
        <authorList>
            <person name="Yoon J.H."/>
            <person name="Kang K.H."/>
            <person name="Park Y.H."/>
        </authorList>
    </citation>
    <scope>NUCLEOTIDE SEQUENCE [LARGE SCALE GENOMIC DNA]</scope>
    <source>
        <strain evidence="2 3">HSL-3</strain>
    </source>
</reference>
<proteinExistence type="predicted"/>
<sequence length="321" mass="38463">MEVDKLSKRSMSNQEIKQMYESGERTVVIAEMANVSPRYIRDILKKEKVEMRERGSRKRKYKVNEHFFKTWSNNMAYILGFFAADGYIASNLQLVSFAQKEKYILEEIRKEMDSEHPITLNPKTKVHVMNINSKIMKNDLMQIHGMTSEKSNTLVFPNIPEEYVSHFVRGYFDGDGYVNLDKYYVSIVSGSHEFLKELENYIEKLGIRVYVRPQSKYSRMIISGRKSIRIFANWMYQSSSLHLNRKRKEFERETLADTKLEDRNKLYTSLAIKERKERFLQLIKNNYSIRMICEELNIKEETFHVWMRKDEKFRRSFQNIR</sequence>
<organism evidence="2 3">
    <name type="scientific">Halobacillus salinus</name>
    <dbReference type="NCBI Taxonomy" id="192814"/>
    <lineage>
        <taxon>Bacteria</taxon>
        <taxon>Bacillati</taxon>
        <taxon>Bacillota</taxon>
        <taxon>Bacilli</taxon>
        <taxon>Bacillales</taxon>
        <taxon>Bacillaceae</taxon>
        <taxon>Halobacillus</taxon>
    </lineage>
</organism>
<dbReference type="PRINTS" id="PR00379">
    <property type="entry name" value="INTEIN"/>
</dbReference>
<dbReference type="InterPro" id="IPR004042">
    <property type="entry name" value="Intein_endonuc_central"/>
</dbReference>
<keyword evidence="2" id="KW-0540">Nuclease</keyword>